<dbReference type="Gene3D" id="2.40.128.130">
    <property type="entry name" value="Autotransporter beta-domain"/>
    <property type="match status" value="1"/>
</dbReference>
<name>J1K0V4_9HYPH</name>
<dbReference type="InterPro" id="IPR036709">
    <property type="entry name" value="Autotransporte_beta_dom_sf"/>
</dbReference>
<sequence>MRSLKPYGIGNLYYEFLDGREIAVTNFDFRNRSDRFWGGLGGGLTYNWNDNAYSLYTKIVASTIFIDFGDRYTLHGTIGFKAIF</sequence>
<comment type="caution">
    <text evidence="1">The sequence shown here is derived from an EMBL/GenBank/DDBJ whole genome shotgun (WGS) entry which is preliminary data.</text>
</comment>
<dbReference type="InterPro" id="IPR006315">
    <property type="entry name" value="OM_autotransptr_brl_dom"/>
</dbReference>
<dbReference type="Proteomes" id="UP000008952">
    <property type="component" value="Unassembled WGS sequence"/>
</dbReference>
<dbReference type="PATRIC" id="fig|1094558.3.peg.1176"/>
<accession>J1K0V4</accession>
<dbReference type="EMBL" id="AIMB01000007">
    <property type="protein sequence ID" value="EJF90680.1"/>
    <property type="molecule type" value="Genomic_DNA"/>
</dbReference>
<gene>
    <name evidence="1" type="ORF">ME5_01081</name>
</gene>
<evidence type="ECO:0000313" key="2">
    <source>
        <dbReference type="Proteomes" id="UP000008952"/>
    </source>
</evidence>
<reference evidence="1 2" key="1">
    <citation type="submission" date="2012-03" db="EMBL/GenBank/DDBJ databases">
        <title>The Genome Sequence of Bartonella tamiae Th239.</title>
        <authorList>
            <consortium name="The Broad Institute Genome Sequencing Platform"/>
            <consortium name="The Broad Institute Genome Sequencing Center for Infectious Disease"/>
            <person name="Feldgarden M."/>
            <person name="Kirby J."/>
            <person name="Kosoy M."/>
            <person name="Birtles R."/>
            <person name="Probert W.S."/>
            <person name="Chiaraviglio L."/>
            <person name="Young S.K."/>
            <person name="Zeng Q."/>
            <person name="Gargeya S."/>
            <person name="Fitzgerald M."/>
            <person name="Haas B."/>
            <person name="Abouelleil A."/>
            <person name="Alvarado L."/>
            <person name="Arachchi H.M."/>
            <person name="Berlin A."/>
            <person name="Chapman S.B."/>
            <person name="Gearin G."/>
            <person name="Goldberg J."/>
            <person name="Griggs A."/>
            <person name="Gujja S."/>
            <person name="Hansen M."/>
            <person name="Heiman D."/>
            <person name="Howarth C."/>
            <person name="Larimer J."/>
            <person name="Lui A."/>
            <person name="MacDonald P.J.P."/>
            <person name="McCowen C."/>
            <person name="Montmayeur A."/>
            <person name="Murphy C."/>
            <person name="Neiman D."/>
            <person name="Pearson M."/>
            <person name="Priest M."/>
            <person name="Roberts A."/>
            <person name="Saif S."/>
            <person name="Shea T."/>
            <person name="Sisk P."/>
            <person name="Stolte C."/>
            <person name="Sykes S."/>
            <person name="Wortman J."/>
            <person name="Nusbaum C."/>
            <person name="Birren B."/>
        </authorList>
    </citation>
    <scope>NUCLEOTIDE SEQUENCE [LARGE SCALE GENOMIC DNA]</scope>
    <source>
        <strain evidence="1 2">Th239</strain>
    </source>
</reference>
<protein>
    <submittedName>
        <fullName evidence="1">Outer membrane autotransporter barrel domain-containing protein</fullName>
    </submittedName>
</protein>
<keyword evidence="2" id="KW-1185">Reference proteome</keyword>
<evidence type="ECO:0000313" key="1">
    <source>
        <dbReference type="EMBL" id="EJF90680.1"/>
    </source>
</evidence>
<proteinExistence type="predicted"/>
<dbReference type="AlphaFoldDB" id="J1K0V4"/>
<dbReference type="SUPFAM" id="SSF103515">
    <property type="entry name" value="Autotransporter"/>
    <property type="match status" value="1"/>
</dbReference>
<dbReference type="NCBIfam" id="TIGR01414">
    <property type="entry name" value="autotrans_barl"/>
    <property type="match status" value="1"/>
</dbReference>
<organism evidence="1 2">
    <name type="scientific">Bartonella tamiae Th239</name>
    <dbReference type="NCBI Taxonomy" id="1094558"/>
    <lineage>
        <taxon>Bacteria</taxon>
        <taxon>Pseudomonadati</taxon>
        <taxon>Pseudomonadota</taxon>
        <taxon>Alphaproteobacteria</taxon>
        <taxon>Hyphomicrobiales</taxon>
        <taxon>Bartonellaceae</taxon>
        <taxon>Bartonella</taxon>
    </lineage>
</organism>
<dbReference type="HOGENOM" id="CLU_2631255_0_0_5"/>
<dbReference type="GO" id="GO:0019867">
    <property type="term" value="C:outer membrane"/>
    <property type="evidence" value="ECO:0007669"/>
    <property type="project" value="InterPro"/>
</dbReference>
<dbReference type="eggNOG" id="COG3468">
    <property type="taxonomic scope" value="Bacteria"/>
</dbReference>